<protein>
    <submittedName>
        <fullName evidence="1">Uncharacterized protein</fullName>
    </submittedName>
</protein>
<keyword evidence="2" id="KW-1185">Reference proteome</keyword>
<accession>A0A8T4H1P9</accession>
<comment type="caution">
    <text evidence="1">The sequence shown here is derived from an EMBL/GenBank/DDBJ whole genome shotgun (WGS) entry which is preliminary data.</text>
</comment>
<dbReference type="PROSITE" id="PS51257">
    <property type="entry name" value="PROKAR_LIPOPROTEIN"/>
    <property type="match status" value="1"/>
</dbReference>
<dbReference type="EMBL" id="JAGGLC010000006">
    <property type="protein sequence ID" value="MBP1988273.1"/>
    <property type="molecule type" value="Genomic_DNA"/>
</dbReference>
<evidence type="ECO:0000313" key="1">
    <source>
        <dbReference type="EMBL" id="MBP1988273.1"/>
    </source>
</evidence>
<reference evidence="1" key="1">
    <citation type="submission" date="2021-03" db="EMBL/GenBank/DDBJ databases">
        <title>Genomic Encyclopedia of Type Strains, Phase IV (KMG-IV): sequencing the most valuable type-strain genomes for metagenomic binning, comparative biology and taxonomic classification.</title>
        <authorList>
            <person name="Goeker M."/>
        </authorList>
    </citation>
    <scope>NUCLEOTIDE SEQUENCE</scope>
    <source>
        <strain evidence="1">DSM 26232</strain>
    </source>
</reference>
<gene>
    <name evidence="1" type="ORF">J2753_002785</name>
</gene>
<proteinExistence type="predicted"/>
<dbReference type="Proteomes" id="UP000823736">
    <property type="component" value="Unassembled WGS sequence"/>
</dbReference>
<organism evidence="1 2">
    <name type="scientific">Halolamina salifodinae</name>
    <dbReference type="NCBI Taxonomy" id="1202767"/>
    <lineage>
        <taxon>Archaea</taxon>
        <taxon>Methanobacteriati</taxon>
        <taxon>Methanobacteriota</taxon>
        <taxon>Stenosarchaea group</taxon>
        <taxon>Halobacteria</taxon>
        <taxon>Halobacteriales</taxon>
        <taxon>Haloferacaceae</taxon>
    </lineage>
</organism>
<dbReference type="AlphaFoldDB" id="A0A8T4H1P9"/>
<dbReference type="OrthoDB" id="313543at2157"/>
<dbReference type="RefSeq" id="WP_209492604.1">
    <property type="nucleotide sequence ID" value="NZ_JAGGLC010000006.1"/>
</dbReference>
<evidence type="ECO:0000313" key="2">
    <source>
        <dbReference type="Proteomes" id="UP000823736"/>
    </source>
</evidence>
<name>A0A8T4H1P9_9EURY</name>
<sequence>MERRTFLTAAAGLLAATAGCVGGGPETPDDGPATTPTPSITARSLEPLEGCHEAGSALISADGTTVTVEGCIVGKNGCMVAALDSATYDADADELTVRVVTEDESDTDEMCTQQIVHRGYRATVEFDGGLPGTTTVIHDGMDGEQQVAQAETNG</sequence>